<accession>A0A2R6XYL1</accession>
<gene>
    <name evidence="1" type="ORF">BSOLF_1919</name>
</gene>
<organism evidence="1 2">
    <name type="scientific">Candidatus Carbonibacillus altaicus</name>
    <dbReference type="NCBI Taxonomy" id="2163959"/>
    <lineage>
        <taxon>Bacteria</taxon>
        <taxon>Bacillati</taxon>
        <taxon>Bacillota</taxon>
        <taxon>Bacilli</taxon>
        <taxon>Bacillales</taxon>
        <taxon>Candidatus Carbonibacillus</taxon>
    </lineage>
</organism>
<evidence type="ECO:0000313" key="2">
    <source>
        <dbReference type="Proteomes" id="UP000244338"/>
    </source>
</evidence>
<reference evidence="2" key="1">
    <citation type="journal article" date="2018" name="Sci. Rep.">
        <title>Lignite coal burning seam in the remote Altai Mountains harbors a hydrogen-driven thermophilic microbial community.</title>
        <authorList>
            <person name="Kadnikov V.V."/>
            <person name="Mardanov A.V."/>
            <person name="Ivasenko D.A."/>
            <person name="Antsiferov D.V."/>
            <person name="Beletsky A.V."/>
            <person name="Karnachuk O.V."/>
            <person name="Ravin N.V."/>
        </authorList>
    </citation>
    <scope>NUCLEOTIDE SEQUENCE [LARGE SCALE GENOMIC DNA]</scope>
</reference>
<dbReference type="AlphaFoldDB" id="A0A2R6XYL1"/>
<name>A0A2R6XYL1_9BACL</name>
<evidence type="ECO:0000313" key="1">
    <source>
        <dbReference type="EMBL" id="PTQ55521.1"/>
    </source>
</evidence>
<comment type="caution">
    <text evidence="1">The sequence shown here is derived from an EMBL/GenBank/DDBJ whole genome shotgun (WGS) entry which is preliminary data.</text>
</comment>
<dbReference type="Proteomes" id="UP000244338">
    <property type="component" value="Unassembled WGS sequence"/>
</dbReference>
<proteinExistence type="predicted"/>
<sequence length="55" mass="6207">MFLRGVNATVYETVEGWKGVYPLRDGRLSVLEGYGLPSLTGMNKDTLKQMVQRCK</sequence>
<protein>
    <submittedName>
        <fullName evidence="1">Uncharacterized protein</fullName>
    </submittedName>
</protein>
<dbReference type="EMBL" id="PEBX01000103">
    <property type="protein sequence ID" value="PTQ55521.1"/>
    <property type="molecule type" value="Genomic_DNA"/>
</dbReference>